<dbReference type="HOGENOM" id="CLU_1905795_0_0_0"/>
<gene>
    <name evidence="1" type="ordered locus">trd_A0272</name>
</gene>
<evidence type="ECO:0000313" key="2">
    <source>
        <dbReference type="Proteomes" id="UP000000447"/>
    </source>
</evidence>
<dbReference type="EMBL" id="CP001276">
    <property type="protein sequence ID" value="ACM07233.1"/>
    <property type="molecule type" value="Genomic_DNA"/>
</dbReference>
<name>B9L3A8_THERP</name>
<keyword evidence="2" id="KW-1185">Reference proteome</keyword>
<dbReference type="KEGG" id="tro:trd_A0272"/>
<dbReference type="Proteomes" id="UP000000447">
    <property type="component" value="Plasmid unnamed"/>
</dbReference>
<protein>
    <submittedName>
        <fullName evidence="1">Uncharacterized protein</fullName>
    </submittedName>
</protein>
<keyword evidence="1" id="KW-0614">Plasmid</keyword>
<geneLocation type="plasmid" evidence="2">
    <name>Tros</name>
</geneLocation>
<dbReference type="AlphaFoldDB" id="B9L3A8"/>
<dbReference type="eggNOG" id="ENOG50309A7">
    <property type="taxonomic scope" value="Bacteria"/>
</dbReference>
<reference evidence="1 2" key="1">
    <citation type="journal article" date="2009" name="PLoS ONE">
        <title>Complete genome sequence of the aerobic CO-oxidizing thermophile Thermomicrobium roseum.</title>
        <authorList>
            <person name="Wu D."/>
            <person name="Raymond J."/>
            <person name="Wu M."/>
            <person name="Chatterji S."/>
            <person name="Ren Q."/>
            <person name="Graham J.E."/>
            <person name="Bryant D.A."/>
            <person name="Robb F."/>
            <person name="Colman A."/>
            <person name="Tallon L.J."/>
            <person name="Badger J.H."/>
            <person name="Madupu R."/>
            <person name="Ward N.L."/>
            <person name="Eisen J.A."/>
        </authorList>
    </citation>
    <scope>NUCLEOTIDE SEQUENCE [LARGE SCALE GENOMIC DNA]</scope>
    <source>
        <strain evidence="2">ATCC 27502 / DSM 5159 / P-2</strain>
        <plasmid evidence="1">unnamed</plasmid>
    </source>
</reference>
<organism evidence="1 2">
    <name type="scientific">Thermomicrobium roseum (strain ATCC 27502 / DSM 5159 / P-2)</name>
    <dbReference type="NCBI Taxonomy" id="309801"/>
    <lineage>
        <taxon>Bacteria</taxon>
        <taxon>Pseudomonadati</taxon>
        <taxon>Thermomicrobiota</taxon>
        <taxon>Thermomicrobia</taxon>
        <taxon>Thermomicrobiales</taxon>
        <taxon>Thermomicrobiaceae</taxon>
        <taxon>Thermomicrobium</taxon>
    </lineage>
</organism>
<accession>B9L3A8</accession>
<sequence length="133" mass="14706">MRMTSEIETWDGTPPDEDLGWLTEPPLYWIVEHSEPLPPIPGLTYLATNRYADCAADQTLVATPDEPELIELLRGAPGVQAIEPGYFRYFFQGDSVIAVVNSAAITWFDSVDEALRWDPFAESGSSFPPGPTC</sequence>
<evidence type="ECO:0000313" key="1">
    <source>
        <dbReference type="EMBL" id="ACM07233.1"/>
    </source>
</evidence>
<proteinExistence type="predicted"/>